<dbReference type="InterPro" id="IPR013783">
    <property type="entry name" value="Ig-like_fold"/>
</dbReference>
<evidence type="ECO:0000313" key="5">
    <source>
        <dbReference type="Proteomes" id="UP000007954"/>
    </source>
</evidence>
<feature type="compositionally biased region" description="Acidic residues" evidence="1">
    <location>
        <begin position="175"/>
        <end position="197"/>
    </location>
</feature>
<feature type="region of interest" description="Disordered" evidence="1">
    <location>
        <begin position="245"/>
        <end position="404"/>
    </location>
</feature>
<feature type="compositionally biased region" description="Low complexity" evidence="1">
    <location>
        <begin position="311"/>
        <end position="347"/>
    </location>
</feature>
<dbReference type="AlphaFoldDB" id="G0LL90"/>
<dbReference type="KEGG" id="hwc:Hqrw_2698"/>
<evidence type="ECO:0000256" key="2">
    <source>
        <dbReference type="SAM" id="Phobius"/>
    </source>
</evidence>
<accession>G0LL90</accession>
<keyword evidence="2" id="KW-1133">Transmembrane helix</keyword>
<feature type="domain" description="PKD" evidence="3">
    <location>
        <begin position="465"/>
        <end position="517"/>
    </location>
</feature>
<feature type="compositionally biased region" description="Low complexity" evidence="1">
    <location>
        <begin position="206"/>
        <end position="232"/>
    </location>
</feature>
<dbReference type="InterPro" id="IPR000601">
    <property type="entry name" value="PKD_dom"/>
</dbReference>
<dbReference type="PROSITE" id="PS50093">
    <property type="entry name" value="PKD"/>
    <property type="match status" value="1"/>
</dbReference>
<evidence type="ECO:0000256" key="1">
    <source>
        <dbReference type="SAM" id="MobiDB-lite"/>
    </source>
</evidence>
<keyword evidence="2" id="KW-0472">Membrane</keyword>
<dbReference type="Pfam" id="PF00801">
    <property type="entry name" value="PKD"/>
    <property type="match status" value="2"/>
</dbReference>
<protein>
    <recommendedName>
        <fullName evidence="3">PKD domain-containing protein</fullName>
    </recommendedName>
</protein>
<dbReference type="SMART" id="SM00089">
    <property type="entry name" value="PKD"/>
    <property type="match status" value="2"/>
</dbReference>
<name>G0LL90_HALWC</name>
<proteinExistence type="predicted"/>
<dbReference type="EMBL" id="FR746099">
    <property type="protein sequence ID" value="CCC40530.1"/>
    <property type="molecule type" value="Genomic_DNA"/>
</dbReference>
<dbReference type="SUPFAM" id="SSF49299">
    <property type="entry name" value="PKD domain"/>
    <property type="match status" value="2"/>
</dbReference>
<dbReference type="Gene3D" id="2.60.40.10">
    <property type="entry name" value="Immunoglobulins"/>
    <property type="match status" value="2"/>
</dbReference>
<feature type="region of interest" description="Disordered" evidence="1">
    <location>
        <begin position="167"/>
        <end position="233"/>
    </location>
</feature>
<dbReference type="HOGENOM" id="CLU_013946_0_0_2"/>
<evidence type="ECO:0000313" key="4">
    <source>
        <dbReference type="EMBL" id="CCC40530.1"/>
    </source>
</evidence>
<feature type="compositionally biased region" description="Low complexity" evidence="1">
    <location>
        <begin position="246"/>
        <end position="278"/>
    </location>
</feature>
<feature type="transmembrane region" description="Helical" evidence="2">
    <location>
        <begin position="623"/>
        <end position="644"/>
    </location>
</feature>
<dbReference type="OrthoDB" id="103676at2157"/>
<keyword evidence="2" id="KW-0812">Transmembrane</keyword>
<sequence>MKINSVSPILVVVCAAFVVIPGAIVGTPGVVEDELFPEEAPEITVKPASGAEQHITKTETAGENTNVTNVSIEIANPGVNADAITEFEELLVITHTDNTTDGPVTVTVEQQDSRLTVGQNLTFREPDSGVGATGRNLTLAPGESETLGIEINTLDVDVGDTLTTTITIRTQVPETDTDTDTGLGENDDDDDDSDEPAEQTPDSVPETEQQQQPEGTATAPQEQPQQTATAPEVEQPEIAVDIESAQEQQTQDTTIEQQGQAEGQEQSQSQSQQQQGQSIVDVDPISTESLPEGESRPTAVINSPAEEETEGSGTETETETTAASESDQSGETATSTADSDSSSGIESETSDLDIDSNAIVTTTDEEVELDGGQSTVGSTDAVSPSQQVSAAVDIDVPSSEGDTETTIELNTDRSTLGEVDPDEAVVGRLTDDGWQVLDTDVTVREDSVVLEAGTPGFSPFAIFADPDVRYTWTLPDGSTKTGRNIQTEFNEPGIYEAKLKLTNSLGQSDTTTQTIVVNDIPAIDNVTKTQTQTQTQTQVETDGNETTLTANISNEIGDVSVRWEFPDGTIKTGQTVTYPTQETQYTVQVRVEDEYGGEASTVETIVIPPEETLINQRVVPQQVLMPGILSLIGILGSVAGYRVFPWATIMTRIRRNPRIVELGTPFYEHDNRCLGVDSLVVEDDNRPIIAIRLSIVDDDGDELLTKEITPDGTGTTEIGSYRYELTPATLYVPPTLSINDTESYTIAVKTVNEKEKTATEHTREFTLDV</sequence>
<gene>
    <name evidence="4" type="ordered locus">Hqrw_2698</name>
</gene>
<reference evidence="4 5" key="1">
    <citation type="journal article" date="2011" name="PLoS ONE">
        <title>Haloquadratum walsbyi: limited diversity in a global pond.</title>
        <authorList>
            <person name="Dyall-Smith M."/>
            <person name="Pfeiffer F."/>
            <person name="Klee K."/>
            <person name="Palm P."/>
            <person name="Gross K."/>
            <person name="Schuster S.C."/>
            <person name="Rampp M."/>
            <person name="Oesterhelt D."/>
        </authorList>
    </citation>
    <scope>NUCLEOTIDE SEQUENCE [LARGE SCALE GENOMIC DNA]</scope>
    <source>
        <strain evidence="5">DSM 16854 / JCM 12705 / C23</strain>
    </source>
</reference>
<dbReference type="RefSeq" id="WP_014556136.1">
    <property type="nucleotide sequence ID" value="NC_017459.1"/>
</dbReference>
<feature type="compositionally biased region" description="Polar residues" evidence="1">
    <location>
        <begin position="372"/>
        <end position="389"/>
    </location>
</feature>
<dbReference type="GeneID" id="12447436"/>
<evidence type="ECO:0000259" key="3">
    <source>
        <dbReference type="PROSITE" id="PS50093"/>
    </source>
</evidence>
<organism evidence="4 5">
    <name type="scientific">Haloquadratum walsbyi (strain DSM 16854 / JCM 12705 / C23)</name>
    <dbReference type="NCBI Taxonomy" id="768065"/>
    <lineage>
        <taxon>Archaea</taxon>
        <taxon>Methanobacteriati</taxon>
        <taxon>Methanobacteriota</taxon>
        <taxon>Stenosarchaea group</taxon>
        <taxon>Halobacteria</taxon>
        <taxon>Halobacteriales</taxon>
        <taxon>Haloferacaceae</taxon>
        <taxon>Haloquadratum</taxon>
    </lineage>
</organism>
<dbReference type="InterPro" id="IPR035986">
    <property type="entry name" value="PKD_dom_sf"/>
</dbReference>
<dbReference type="Proteomes" id="UP000007954">
    <property type="component" value="Chromosome"/>
</dbReference>
<dbReference type="InterPro" id="IPR022409">
    <property type="entry name" value="PKD/Chitinase_dom"/>
</dbReference>
<dbReference type="CDD" id="cd00146">
    <property type="entry name" value="PKD"/>
    <property type="match status" value="2"/>
</dbReference>